<proteinExistence type="predicted"/>
<sequence>MKELIEKYMKSSQEGHAQVEPKRPQEIEQEISMLKQEVYILQKGMRYMLGEGTGNMTLDELHALERYLEIWIYHIRSAKMQIMFEEIQSLRKKEGVLKAANEFLQEKIIEQNEVFDVGPMIAGVPCPLNIQNEIFQF</sequence>
<reference evidence="2" key="1">
    <citation type="journal article" date="2023" name="Nat. Commun.">
        <title>Diploid and tetraploid genomes of Acorus and the evolution of monocots.</title>
        <authorList>
            <person name="Ma L."/>
            <person name="Liu K.W."/>
            <person name="Li Z."/>
            <person name="Hsiao Y.Y."/>
            <person name="Qi Y."/>
            <person name="Fu T."/>
            <person name="Tang G.D."/>
            <person name="Zhang D."/>
            <person name="Sun W.H."/>
            <person name="Liu D.K."/>
            <person name="Li Y."/>
            <person name="Chen G.Z."/>
            <person name="Liu X.D."/>
            <person name="Liao X.Y."/>
            <person name="Jiang Y.T."/>
            <person name="Yu X."/>
            <person name="Hao Y."/>
            <person name="Huang J."/>
            <person name="Zhao X.W."/>
            <person name="Ke S."/>
            <person name="Chen Y.Y."/>
            <person name="Wu W.L."/>
            <person name="Hsu J.L."/>
            <person name="Lin Y.F."/>
            <person name="Huang M.D."/>
            <person name="Li C.Y."/>
            <person name="Huang L."/>
            <person name="Wang Z.W."/>
            <person name="Zhao X."/>
            <person name="Zhong W.Y."/>
            <person name="Peng D.H."/>
            <person name="Ahmad S."/>
            <person name="Lan S."/>
            <person name="Zhang J.S."/>
            <person name="Tsai W.C."/>
            <person name="Van de Peer Y."/>
            <person name="Liu Z.J."/>
        </authorList>
    </citation>
    <scope>NUCLEOTIDE SEQUENCE</scope>
    <source>
        <strain evidence="2">SCP</strain>
    </source>
</reference>
<dbReference type="GO" id="GO:0005634">
    <property type="term" value="C:nucleus"/>
    <property type="evidence" value="ECO:0007669"/>
    <property type="project" value="InterPro"/>
</dbReference>
<dbReference type="EMBL" id="JAUJYN010000009">
    <property type="protein sequence ID" value="KAK1263541.1"/>
    <property type="molecule type" value="Genomic_DNA"/>
</dbReference>
<evidence type="ECO:0000313" key="3">
    <source>
        <dbReference type="Proteomes" id="UP001179952"/>
    </source>
</evidence>
<organism evidence="2 3">
    <name type="scientific">Acorus gramineus</name>
    <name type="common">Dwarf sweet flag</name>
    <dbReference type="NCBI Taxonomy" id="55184"/>
    <lineage>
        <taxon>Eukaryota</taxon>
        <taxon>Viridiplantae</taxon>
        <taxon>Streptophyta</taxon>
        <taxon>Embryophyta</taxon>
        <taxon>Tracheophyta</taxon>
        <taxon>Spermatophyta</taxon>
        <taxon>Magnoliopsida</taxon>
        <taxon>Liliopsida</taxon>
        <taxon>Acoraceae</taxon>
        <taxon>Acorus</taxon>
    </lineage>
</organism>
<dbReference type="Pfam" id="PF01486">
    <property type="entry name" value="K-box"/>
    <property type="match status" value="1"/>
</dbReference>
<dbReference type="PROSITE" id="PS51297">
    <property type="entry name" value="K_BOX"/>
    <property type="match status" value="1"/>
</dbReference>
<protein>
    <submittedName>
        <fullName evidence="2">MADS-box transcription factor 26</fullName>
    </submittedName>
</protein>
<evidence type="ECO:0000313" key="2">
    <source>
        <dbReference type="EMBL" id="KAK1263541.1"/>
    </source>
</evidence>
<keyword evidence="3" id="KW-1185">Reference proteome</keyword>
<reference evidence="2" key="2">
    <citation type="submission" date="2023-06" db="EMBL/GenBank/DDBJ databases">
        <authorList>
            <person name="Ma L."/>
            <person name="Liu K.-W."/>
            <person name="Li Z."/>
            <person name="Hsiao Y.-Y."/>
            <person name="Qi Y."/>
            <person name="Fu T."/>
            <person name="Tang G."/>
            <person name="Zhang D."/>
            <person name="Sun W.-H."/>
            <person name="Liu D.-K."/>
            <person name="Li Y."/>
            <person name="Chen G.-Z."/>
            <person name="Liu X.-D."/>
            <person name="Liao X.-Y."/>
            <person name="Jiang Y.-T."/>
            <person name="Yu X."/>
            <person name="Hao Y."/>
            <person name="Huang J."/>
            <person name="Zhao X.-W."/>
            <person name="Ke S."/>
            <person name="Chen Y.-Y."/>
            <person name="Wu W.-L."/>
            <person name="Hsu J.-L."/>
            <person name="Lin Y.-F."/>
            <person name="Huang M.-D."/>
            <person name="Li C.-Y."/>
            <person name="Huang L."/>
            <person name="Wang Z.-W."/>
            <person name="Zhao X."/>
            <person name="Zhong W.-Y."/>
            <person name="Peng D.-H."/>
            <person name="Ahmad S."/>
            <person name="Lan S."/>
            <person name="Zhang J.-S."/>
            <person name="Tsai W.-C."/>
            <person name="Van De Peer Y."/>
            <person name="Liu Z.-J."/>
        </authorList>
    </citation>
    <scope>NUCLEOTIDE SEQUENCE</scope>
    <source>
        <strain evidence="2">SCP</strain>
        <tissue evidence="2">Leaves</tissue>
    </source>
</reference>
<name>A0AAV9AI85_ACOGR</name>
<comment type="caution">
    <text evidence="2">The sequence shown here is derived from an EMBL/GenBank/DDBJ whole genome shotgun (WGS) entry which is preliminary data.</text>
</comment>
<dbReference type="AlphaFoldDB" id="A0AAV9AI85"/>
<feature type="domain" description="K-box" evidence="1">
    <location>
        <begin position="24"/>
        <end position="114"/>
    </location>
</feature>
<dbReference type="GO" id="GO:0003700">
    <property type="term" value="F:DNA-binding transcription factor activity"/>
    <property type="evidence" value="ECO:0007669"/>
    <property type="project" value="InterPro"/>
</dbReference>
<dbReference type="InterPro" id="IPR002487">
    <property type="entry name" value="TF_Kbox"/>
</dbReference>
<dbReference type="Proteomes" id="UP001179952">
    <property type="component" value="Unassembled WGS sequence"/>
</dbReference>
<accession>A0AAV9AI85</accession>
<gene>
    <name evidence="2" type="ORF">QJS04_geneDACA016248</name>
</gene>
<evidence type="ECO:0000259" key="1">
    <source>
        <dbReference type="PROSITE" id="PS51297"/>
    </source>
</evidence>